<dbReference type="EMBL" id="CAXIXY010000004">
    <property type="protein sequence ID" value="CAL2086742.1"/>
    <property type="molecule type" value="Genomic_DNA"/>
</dbReference>
<evidence type="ECO:0000313" key="1">
    <source>
        <dbReference type="EMBL" id="CAL2086742.1"/>
    </source>
</evidence>
<keyword evidence="2" id="KW-1185">Reference proteome</keyword>
<name>A0ABP1EQA9_9FLAO</name>
<sequence>MINFHCKDRICIFKLYTKSDFFRVNESYTYRIKTKQNEKNFSPTIYISISCGM</sequence>
<organism evidence="1 2">
    <name type="scientific">Tenacibaculum platacis</name>
    <dbReference type="NCBI Taxonomy" id="3137852"/>
    <lineage>
        <taxon>Bacteria</taxon>
        <taxon>Pseudomonadati</taxon>
        <taxon>Bacteroidota</taxon>
        <taxon>Flavobacteriia</taxon>
        <taxon>Flavobacteriales</taxon>
        <taxon>Flavobacteriaceae</taxon>
        <taxon>Tenacibaculum</taxon>
    </lineage>
</organism>
<accession>A0ABP1EQA9</accession>
<reference evidence="1 2" key="1">
    <citation type="submission" date="2024-05" db="EMBL/GenBank/DDBJ databases">
        <authorList>
            <person name="Duchaud E."/>
        </authorList>
    </citation>
    <scope>NUCLEOTIDE SEQUENCE [LARGE SCALE GENOMIC DNA]</scope>
    <source>
        <strain evidence="1">Ena-SAMPLE-TAB-13-05-2024-13:56:06:370-140302</strain>
    </source>
</reference>
<protein>
    <submittedName>
        <fullName evidence="1">Uncharacterized protein</fullName>
    </submittedName>
</protein>
<proteinExistence type="predicted"/>
<dbReference type="Proteomes" id="UP001497416">
    <property type="component" value="Unassembled WGS sequence"/>
</dbReference>
<evidence type="ECO:0000313" key="2">
    <source>
        <dbReference type="Proteomes" id="UP001497416"/>
    </source>
</evidence>
<comment type="caution">
    <text evidence="1">The sequence shown here is derived from an EMBL/GenBank/DDBJ whole genome shotgun (WGS) entry which is preliminary data.</text>
</comment>
<gene>
    <name evidence="1" type="ORF">T190607A01A_20690</name>
</gene>